<dbReference type="Gene3D" id="3.60.21.10">
    <property type="match status" value="1"/>
</dbReference>
<evidence type="ECO:0000259" key="7">
    <source>
        <dbReference type="Pfam" id="PF02872"/>
    </source>
</evidence>
<evidence type="ECO:0000313" key="10">
    <source>
        <dbReference type="EMBL" id="ETR71802.1"/>
    </source>
</evidence>
<dbReference type="EMBL" id="ATBP01000220">
    <property type="protein sequence ID" value="ETR71802.1"/>
    <property type="molecule type" value="Genomic_DNA"/>
</dbReference>
<comment type="similarity">
    <text evidence="1">Belongs to the 5'-nucleotidase family.</text>
</comment>
<dbReference type="SUPFAM" id="SSF50969">
    <property type="entry name" value="YVTN repeat-like/Quinoprotein amine dehydrogenase"/>
    <property type="match status" value="1"/>
</dbReference>
<keyword evidence="5" id="KW-0378">Hydrolase</keyword>
<feature type="domain" description="Choice-of-anchor I" evidence="9">
    <location>
        <begin position="604"/>
        <end position="1081"/>
    </location>
</feature>
<comment type="caution">
    <text evidence="10">The sequence shown here is derived from an EMBL/GenBank/DDBJ whole genome shotgun (WGS) entry which is preliminary data.</text>
</comment>
<dbReference type="InterPro" id="IPR015943">
    <property type="entry name" value="WD40/YVTN_repeat-like_dom_sf"/>
</dbReference>
<dbReference type="Pfam" id="PF22352">
    <property type="entry name" value="K319L-like_PKD"/>
    <property type="match status" value="1"/>
</dbReference>
<dbReference type="FunFam" id="3.60.21.10:FF:000020">
    <property type="entry name" value="NT5E isoform 4"/>
    <property type="match status" value="1"/>
</dbReference>
<dbReference type="Pfam" id="PF22494">
    <property type="entry name" value="choice_anch_I"/>
    <property type="match status" value="1"/>
</dbReference>
<evidence type="ECO:0000256" key="3">
    <source>
        <dbReference type="ARBA" id="ARBA00022729"/>
    </source>
</evidence>
<evidence type="ECO:0000256" key="1">
    <source>
        <dbReference type="ARBA" id="ARBA00006654"/>
    </source>
</evidence>
<dbReference type="InterPro" id="IPR011044">
    <property type="entry name" value="Quino_amine_DH_bsu"/>
</dbReference>
<dbReference type="NCBIfam" id="NF038117">
    <property type="entry name" value="choice_anch_I"/>
    <property type="match status" value="1"/>
</dbReference>
<dbReference type="InterPro" id="IPR029052">
    <property type="entry name" value="Metallo-depent_PP-like"/>
</dbReference>
<evidence type="ECO:0000259" key="9">
    <source>
        <dbReference type="Pfam" id="PF22494"/>
    </source>
</evidence>
<dbReference type="PROSITE" id="PS00786">
    <property type="entry name" value="5_NUCLEOTIDASE_2"/>
    <property type="match status" value="1"/>
</dbReference>
<dbReference type="CDD" id="cd10283">
    <property type="entry name" value="MnuA_DNase1-like"/>
    <property type="match status" value="1"/>
</dbReference>
<dbReference type="Gene3D" id="3.90.780.10">
    <property type="entry name" value="5'-Nucleotidase, C-terminal domain"/>
    <property type="match status" value="1"/>
</dbReference>
<evidence type="ECO:0000313" key="11">
    <source>
        <dbReference type="Proteomes" id="UP000189670"/>
    </source>
</evidence>
<dbReference type="CDD" id="cd04486">
    <property type="entry name" value="YhcR_OBF_like"/>
    <property type="match status" value="1"/>
</dbReference>
<dbReference type="InterPro" id="IPR004843">
    <property type="entry name" value="Calcineurin-like_PHP"/>
</dbReference>
<protein>
    <submittedName>
        <fullName evidence="10">Alkaline phosphatase</fullName>
    </submittedName>
</protein>
<keyword evidence="4" id="KW-0547">Nucleotide-binding</keyword>
<dbReference type="Gene3D" id="3.60.10.10">
    <property type="entry name" value="Endonuclease/exonuclease/phosphatase"/>
    <property type="match status" value="1"/>
</dbReference>
<dbReference type="InterPro" id="IPR013783">
    <property type="entry name" value="Ig-like_fold"/>
</dbReference>
<dbReference type="GO" id="GO:0000166">
    <property type="term" value="F:nucleotide binding"/>
    <property type="evidence" value="ECO:0007669"/>
    <property type="project" value="UniProtKB-KW"/>
</dbReference>
<organism evidence="10 11">
    <name type="scientific">Candidatus Magnetoglobus multicellularis str. Araruama</name>
    <dbReference type="NCBI Taxonomy" id="890399"/>
    <lineage>
        <taxon>Bacteria</taxon>
        <taxon>Pseudomonadati</taxon>
        <taxon>Thermodesulfobacteriota</taxon>
        <taxon>Desulfobacteria</taxon>
        <taxon>Desulfobacterales</taxon>
        <taxon>Desulfobacteraceae</taxon>
        <taxon>Candidatus Magnetoglobus</taxon>
    </lineage>
</organism>
<dbReference type="Pfam" id="PF03372">
    <property type="entry name" value="Exo_endo_phos"/>
    <property type="match status" value="1"/>
</dbReference>
<dbReference type="PANTHER" id="PTHR11575">
    <property type="entry name" value="5'-NUCLEOTIDASE-RELATED"/>
    <property type="match status" value="1"/>
</dbReference>
<reference evidence="11" key="1">
    <citation type="submission" date="2012-11" db="EMBL/GenBank/DDBJ databases">
        <authorList>
            <person name="Lucero-Rivera Y.E."/>
            <person name="Tovar-Ramirez D."/>
        </authorList>
    </citation>
    <scope>NUCLEOTIDE SEQUENCE [LARGE SCALE GENOMIC DNA]</scope>
    <source>
        <strain evidence="11">Araruama</strain>
    </source>
</reference>
<dbReference type="InterPro" id="IPR005135">
    <property type="entry name" value="Endo/exonuclease/phosphatase"/>
</dbReference>
<dbReference type="SUPFAM" id="SSF55816">
    <property type="entry name" value="5'-nucleotidase (syn. UDP-sugar hydrolase), C-terminal domain"/>
    <property type="match status" value="1"/>
</dbReference>
<dbReference type="Pfam" id="PF02872">
    <property type="entry name" value="5_nucleotid_C"/>
    <property type="match status" value="1"/>
</dbReference>
<dbReference type="GO" id="GO:0030288">
    <property type="term" value="C:outer membrane-bounded periplasmic space"/>
    <property type="evidence" value="ECO:0007669"/>
    <property type="project" value="TreeGrafter"/>
</dbReference>
<feature type="domain" description="Endonuclease/exonuclease/phosphatase" evidence="8">
    <location>
        <begin position="1442"/>
        <end position="1735"/>
    </location>
</feature>
<dbReference type="InterPro" id="IPR055188">
    <property type="entry name" value="Choice_anch_I"/>
</dbReference>
<feature type="domain" description="5'-Nucleotidase C-terminal" evidence="7">
    <location>
        <begin position="399"/>
        <end position="541"/>
    </location>
</feature>
<dbReference type="InterPro" id="IPR006179">
    <property type="entry name" value="5_nucleotidase/apyrase"/>
</dbReference>
<dbReference type="GO" id="GO:0046872">
    <property type="term" value="F:metal ion binding"/>
    <property type="evidence" value="ECO:0007669"/>
    <property type="project" value="UniProtKB-KW"/>
</dbReference>
<evidence type="ECO:0000256" key="4">
    <source>
        <dbReference type="ARBA" id="ARBA00022741"/>
    </source>
</evidence>
<dbReference type="GO" id="GO:0009166">
    <property type="term" value="P:nucleotide catabolic process"/>
    <property type="evidence" value="ECO:0007669"/>
    <property type="project" value="InterPro"/>
</dbReference>
<keyword evidence="2" id="KW-0479">Metal-binding</keyword>
<evidence type="ECO:0000259" key="8">
    <source>
        <dbReference type="Pfam" id="PF03372"/>
    </source>
</evidence>
<gene>
    <name evidence="10" type="ORF">OMM_02212</name>
</gene>
<dbReference type="SUPFAM" id="SSF56219">
    <property type="entry name" value="DNase I-like"/>
    <property type="match status" value="1"/>
</dbReference>
<name>A0A1V1PA74_9BACT</name>
<dbReference type="PANTHER" id="PTHR11575:SF24">
    <property type="entry name" value="5'-NUCLEOTIDASE"/>
    <property type="match status" value="1"/>
</dbReference>
<dbReference type="InterPro" id="IPR036691">
    <property type="entry name" value="Endo/exonu/phosph_ase_sf"/>
</dbReference>
<dbReference type="InterPro" id="IPR047971">
    <property type="entry name" value="ExeM-like"/>
</dbReference>
<dbReference type="InterPro" id="IPR036907">
    <property type="entry name" value="5'-Nucleotdase_C_sf"/>
</dbReference>
<dbReference type="InterPro" id="IPR006146">
    <property type="entry name" value="5'-Nucleotdase_CS"/>
</dbReference>
<evidence type="ECO:0000259" key="6">
    <source>
        <dbReference type="Pfam" id="PF00149"/>
    </source>
</evidence>
<evidence type="ECO:0000256" key="5">
    <source>
        <dbReference type="ARBA" id="ARBA00022801"/>
    </source>
</evidence>
<dbReference type="GO" id="GO:0008253">
    <property type="term" value="F:5'-nucleotidase activity"/>
    <property type="evidence" value="ECO:0007669"/>
    <property type="project" value="TreeGrafter"/>
</dbReference>
<dbReference type="CDD" id="cd07409">
    <property type="entry name" value="MPP_CD73_N"/>
    <property type="match status" value="1"/>
</dbReference>
<accession>A0A1V1PA74</accession>
<dbReference type="Gene3D" id="2.130.10.10">
    <property type="entry name" value="YVTN repeat-like/Quinoprotein amine dehydrogenase"/>
    <property type="match status" value="1"/>
</dbReference>
<dbReference type="Gene3D" id="2.60.40.10">
    <property type="entry name" value="Immunoglobulins"/>
    <property type="match status" value="1"/>
</dbReference>
<dbReference type="InterPro" id="IPR008334">
    <property type="entry name" value="5'-Nucleotdase_C"/>
</dbReference>
<evidence type="ECO:0000256" key="2">
    <source>
        <dbReference type="ARBA" id="ARBA00022723"/>
    </source>
</evidence>
<feature type="domain" description="Calcineurin-like phosphoesterase" evidence="6">
    <location>
        <begin position="31"/>
        <end position="246"/>
    </location>
</feature>
<proteinExistence type="inferred from homology"/>
<dbReference type="Proteomes" id="UP000189670">
    <property type="component" value="Unassembled WGS sequence"/>
</dbReference>
<dbReference type="Pfam" id="PF00149">
    <property type="entry name" value="Metallophos"/>
    <property type="match status" value="1"/>
</dbReference>
<dbReference type="NCBIfam" id="NF033681">
    <property type="entry name" value="ExeM_NucH_DNase"/>
    <property type="match status" value="1"/>
</dbReference>
<sequence>MICNFVYKKLFWAVFTTVLLTLSSTAIGMNMTIIHVNDTHSHLEETSTSLMLNGEKTYLRLGGVARMASKIKEIKAYKPDSLVLHAGDAIQGTLYFTKFQGEADFHFLNVMGFDAMVLGNHEFDLGSETVASFATMANFPIISGNMNIQNDPYVSNQFPEYMIKEIAGQKVAVFGLTTAETSEISSPGDYISFDSEITRANEIVAELNEQGINKIIALTHMGFHKDIHLAEAVDGIDVIVGGHSHTLLGDLEDLGMSAESAYPTHAQDPSGNAVCVVQAWEWGKIVGVLDVSFDDNGHVISCAGNPILLAGDDFKRKNDQGETVDVSPDIHQQLLDFIETNPNIDVVSPDSDVLDTLNTTYKPEIEIFKQTVVAYVPETLFHIREPGKHTSGKILMKGSLIAPHVCEAMCWFPNERSGIHVDMSIQNAGGVRIDIEEGDLTVADVYTLLPFANQLVVLELTGQEILTALETGVERSSGAFPYVGRARFSVNMEKPEGHRIVQLLIKDETDSFVPVNPAHTYMVATNAYIAGGGDGYTVMKEAKGKRQDTGFVDAEVFQAYAEHIQTLHQPQDTGVYYMHMLDTPSAEISILPLGTYDTQELDESAAEIPSFDPETKRLFMINGADGSIDIMDISDPFMINKIDNIDLSLYGKAANSCAFHDGILAVAVENMNKQAPGKAVLFDAYGNFIKSFEAGALPDMIKFSPDGKTILVANEGEPDDDYEIDPEGSVTIIDLSDGIENAIAFQADFKSFNSQKESLQAAGVRIFGPSATVAMDVEPEYIAVSKDSKTAWISLQENNALAVLDIDSKTITHILPFGYKDHTLPENSLDVSDKDDQVNMQTWPVFGMYMPDSIDAFKVEDTHYIVTANEGDSRDYDGFSEEARIKDIELDPDTFPNAEELQDSEAMGRMKISTVIGDEDQDGDYDKLYSYGARSFSIWRQDNDTLTLVYDSKNDFERIINAVLALKYDDPEKLLYIDGRSDDKGAEPEGVAVGTVDGRIYAFIGLERFSGLMIYDITDPVHPEYVKFLTRQNLDQELETGLAEDVSPEGVLFISAQDSPTGKALVVLGNEVSGTTTVYEIVGLNNSQDIQPEARPESNQGVINGVDVFLDARGSFHDNGIIVGYHWEQTSGTAVNIENFDKPVAFFTSPNIETDMEELVFALTVTDVSGNSDTASIKICVINNTNMIAISEIQGESETSPMAGETVTIEGIVVGDFQESNQLKGFFVQSDTPDDNPKTSEGILVYDDDIDVCMGDRVRVQGVVKEYKGMTEISPANAIAVIEKDVVLPEAAEIVLPLSSEDELESYEGMRVSLTQRLTVSDVYDLGRYGQFKVSNGRLMIPTSIVTPGEKAQALAELNERNQIIIGDYSDAQNPDPVIFPPPGLTANHTLRTGHEIENVTGVLRYSYGYQVHPTEAFDICRENNPRHYEPSHVFGKLTVASFNVLNYFNGPEFPTERGADTETEFIRQRDKIINAIIALQADVIGLMEIENDGFDENAAIQDLVNGLNERGPRTFSFVEPQTERIGTDAITVGMIYDTHRVEEVGQAATLGTDAFAEKNRQPLAQSFKDIHSNEVFTVVVNHFKSKGCSGATGENADQNDGQGCWNPVREQASEDLLAWLNNNPTGVNDPDILVIGDLNAYAMEDPINVFARNNYTNLAGPFIGKKAWSYVYYGQAGYLDYAISSPHLTPYISSVHYWHINADEPICLDYNMEYKSDAQIAYYYEDHPFRSSDHDPVIIGLDLTQKSMWPMIKMLQLLSDFDVIAVPSWDVNGDGKMGLADAVNMLQHIIE</sequence>
<keyword evidence="3" id="KW-0732">Signal</keyword>
<dbReference type="PRINTS" id="PR01607">
    <property type="entry name" value="APYRASEFAMLY"/>
</dbReference>
<dbReference type="GO" id="GO:0008768">
    <property type="term" value="F:UDP-sugar diphosphatase activity"/>
    <property type="evidence" value="ECO:0007669"/>
    <property type="project" value="TreeGrafter"/>
</dbReference>
<dbReference type="SUPFAM" id="SSF56300">
    <property type="entry name" value="Metallo-dependent phosphatases"/>
    <property type="match status" value="1"/>
</dbReference>